<protein>
    <recommendedName>
        <fullName evidence="4">Lipoprotein</fullName>
    </recommendedName>
</protein>
<accession>A0ABV8HKZ8</accession>
<dbReference type="Proteomes" id="UP001595765">
    <property type="component" value="Unassembled WGS sequence"/>
</dbReference>
<dbReference type="RefSeq" id="WP_386429640.1">
    <property type="nucleotide sequence ID" value="NZ_JBHSBB010000010.1"/>
</dbReference>
<organism evidence="2 3">
    <name type="scientific">Streptomyces polygonati</name>
    <dbReference type="NCBI Taxonomy" id="1617087"/>
    <lineage>
        <taxon>Bacteria</taxon>
        <taxon>Bacillati</taxon>
        <taxon>Actinomycetota</taxon>
        <taxon>Actinomycetes</taxon>
        <taxon>Kitasatosporales</taxon>
        <taxon>Streptomycetaceae</taxon>
        <taxon>Streptomyces</taxon>
    </lineage>
</organism>
<sequence length="260" mass="26942">MYPVRRNVPARRALAVLATLCAGTPLLTGCLGLGGGPDEGTNGVAKLPPASIERQARTAADAAPAVRLSGTVVSDGQTFRLDMRLRADGGVGEVTTRAGTFQLLRVNDDLYLKAGADFYGAGGDNKDSKAAAAKLNGKYVKVPPTDPAYRQFSGFTDKKTLLADLFVLDGTLQRGDHGKIATTPTIALTGSRGGSLDISLNGKPYPLRYQRAGNAGILTLTDWAQDFPLTAPGKNAVVDYGKSVGVTASPSGPAPGAKKK</sequence>
<dbReference type="EMBL" id="JBHSBB010000010">
    <property type="protein sequence ID" value="MFC4032585.1"/>
    <property type="molecule type" value="Genomic_DNA"/>
</dbReference>
<evidence type="ECO:0000313" key="2">
    <source>
        <dbReference type="EMBL" id="MFC4032585.1"/>
    </source>
</evidence>
<evidence type="ECO:0000313" key="3">
    <source>
        <dbReference type="Proteomes" id="UP001595765"/>
    </source>
</evidence>
<reference evidence="3" key="1">
    <citation type="journal article" date="2019" name="Int. J. Syst. Evol. Microbiol.">
        <title>The Global Catalogue of Microorganisms (GCM) 10K type strain sequencing project: providing services to taxonomists for standard genome sequencing and annotation.</title>
        <authorList>
            <consortium name="The Broad Institute Genomics Platform"/>
            <consortium name="The Broad Institute Genome Sequencing Center for Infectious Disease"/>
            <person name="Wu L."/>
            <person name="Ma J."/>
        </authorList>
    </citation>
    <scope>NUCLEOTIDE SEQUENCE [LARGE SCALE GENOMIC DNA]</scope>
    <source>
        <strain evidence="3">CGMCC 4.7237</strain>
    </source>
</reference>
<feature type="chain" id="PRO_5046713040" description="Lipoprotein" evidence="1">
    <location>
        <begin position="29"/>
        <end position="260"/>
    </location>
</feature>
<evidence type="ECO:0000256" key="1">
    <source>
        <dbReference type="SAM" id="SignalP"/>
    </source>
</evidence>
<feature type="signal peptide" evidence="1">
    <location>
        <begin position="1"/>
        <end position="28"/>
    </location>
</feature>
<keyword evidence="3" id="KW-1185">Reference proteome</keyword>
<gene>
    <name evidence="2" type="ORF">ACFO3J_13970</name>
</gene>
<comment type="caution">
    <text evidence="2">The sequence shown here is derived from an EMBL/GenBank/DDBJ whole genome shotgun (WGS) entry which is preliminary data.</text>
</comment>
<keyword evidence="1" id="KW-0732">Signal</keyword>
<name>A0ABV8HKZ8_9ACTN</name>
<proteinExistence type="predicted"/>
<dbReference type="PROSITE" id="PS51257">
    <property type="entry name" value="PROKAR_LIPOPROTEIN"/>
    <property type="match status" value="1"/>
</dbReference>
<evidence type="ECO:0008006" key="4">
    <source>
        <dbReference type="Google" id="ProtNLM"/>
    </source>
</evidence>